<keyword evidence="2" id="KW-0689">Ribosomal protein</keyword>
<comment type="similarity">
    <text evidence="1">Belongs to the eukaryotic ribosomal protein eL31 family.</text>
</comment>
<reference evidence="6 7" key="1">
    <citation type="submission" date="2024-08" db="EMBL/GenBank/DDBJ databases">
        <title>Gnathostoma spinigerum genome.</title>
        <authorList>
            <person name="Gonzalez-Bertolin B."/>
            <person name="Monzon S."/>
            <person name="Zaballos A."/>
            <person name="Jimenez P."/>
            <person name="Dekumyoy P."/>
            <person name="Varona S."/>
            <person name="Cuesta I."/>
            <person name="Sumanam S."/>
            <person name="Adisakwattana P."/>
            <person name="Gasser R.B."/>
            <person name="Hernandez-Gonzalez A."/>
            <person name="Young N.D."/>
            <person name="Perteguer M.J."/>
        </authorList>
    </citation>
    <scope>NUCLEOTIDE SEQUENCE [LARGE SCALE GENOMIC DNA]</scope>
    <source>
        <strain evidence="6">AL3</strain>
        <tissue evidence="6">Liver</tissue>
    </source>
</reference>
<dbReference type="CDD" id="cd00463">
    <property type="entry name" value="Ribosomal_L31e"/>
    <property type="match status" value="1"/>
</dbReference>
<protein>
    <recommendedName>
        <fullName evidence="4">Large ribosomal subunit protein eL31</fullName>
    </recommendedName>
    <alternativeName>
        <fullName evidence="5">60S ribosomal protein L31</fullName>
    </alternativeName>
</protein>
<dbReference type="GO" id="GO:0005840">
    <property type="term" value="C:ribosome"/>
    <property type="evidence" value="ECO:0007669"/>
    <property type="project" value="UniProtKB-KW"/>
</dbReference>
<dbReference type="GO" id="GO:1990904">
    <property type="term" value="C:ribonucleoprotein complex"/>
    <property type="evidence" value="ECO:0007669"/>
    <property type="project" value="UniProtKB-KW"/>
</dbReference>
<proteinExistence type="inferred from homology"/>
<dbReference type="FunFam" id="3.10.440.10:FF:000001">
    <property type="entry name" value="60S ribosomal protein L31"/>
    <property type="match status" value="1"/>
</dbReference>
<evidence type="ECO:0000256" key="2">
    <source>
        <dbReference type="ARBA" id="ARBA00022980"/>
    </source>
</evidence>
<dbReference type="Proteomes" id="UP001608902">
    <property type="component" value="Unassembled WGS sequence"/>
</dbReference>
<evidence type="ECO:0000256" key="1">
    <source>
        <dbReference type="ARBA" id="ARBA00010808"/>
    </source>
</evidence>
<dbReference type="Gene3D" id="3.10.440.10">
    <property type="match status" value="1"/>
</dbReference>
<dbReference type="EMBL" id="JBGFUD010016824">
    <property type="protein sequence ID" value="MFH4984343.1"/>
    <property type="molecule type" value="Genomic_DNA"/>
</dbReference>
<evidence type="ECO:0000256" key="3">
    <source>
        <dbReference type="ARBA" id="ARBA00023274"/>
    </source>
</evidence>
<sequence>MTGKKTKVNRLKKFVSETVVREYTINIHRRIHGVGFKKRAPRAIAEIRKFVEQQMGTKDVRICPRLNKYVWSKGIRNVPFRVRLRLSRQRNLERDSVHKLFTYASLIPMTNFKGTLTANVDAGVN</sequence>
<dbReference type="PANTHER" id="PTHR10956:SF0">
    <property type="entry name" value="60S RIBOSOMAL PROTEIN L31"/>
    <property type="match status" value="1"/>
</dbReference>
<evidence type="ECO:0000313" key="6">
    <source>
        <dbReference type="EMBL" id="MFH4984343.1"/>
    </source>
</evidence>
<gene>
    <name evidence="6" type="ORF">AB6A40_011052</name>
</gene>
<organism evidence="6 7">
    <name type="scientific">Gnathostoma spinigerum</name>
    <dbReference type="NCBI Taxonomy" id="75299"/>
    <lineage>
        <taxon>Eukaryota</taxon>
        <taxon>Metazoa</taxon>
        <taxon>Ecdysozoa</taxon>
        <taxon>Nematoda</taxon>
        <taxon>Chromadorea</taxon>
        <taxon>Rhabditida</taxon>
        <taxon>Spirurina</taxon>
        <taxon>Gnathostomatomorpha</taxon>
        <taxon>Gnathostomatoidea</taxon>
        <taxon>Gnathostomatidae</taxon>
        <taxon>Gnathostoma</taxon>
    </lineage>
</organism>
<dbReference type="AlphaFoldDB" id="A0ABD6F2V7"/>
<keyword evidence="3" id="KW-0687">Ribonucleoprotein</keyword>
<dbReference type="InterPro" id="IPR000054">
    <property type="entry name" value="Ribosomal_eL31"/>
</dbReference>
<comment type="caution">
    <text evidence="6">The sequence shown here is derived from an EMBL/GenBank/DDBJ whole genome shotgun (WGS) entry which is preliminary data.</text>
</comment>
<dbReference type="InterPro" id="IPR023621">
    <property type="entry name" value="Ribosomal_eL31_dom_sf"/>
</dbReference>
<keyword evidence="7" id="KW-1185">Reference proteome</keyword>
<dbReference type="SMART" id="SM01380">
    <property type="entry name" value="Ribosomal_L31e"/>
    <property type="match status" value="1"/>
</dbReference>
<evidence type="ECO:0000256" key="4">
    <source>
        <dbReference type="ARBA" id="ARBA00035230"/>
    </source>
</evidence>
<dbReference type="SUPFAM" id="SSF54575">
    <property type="entry name" value="Ribosomal protein L31e"/>
    <property type="match status" value="1"/>
</dbReference>
<name>A0ABD6F2V7_9BILA</name>
<evidence type="ECO:0000256" key="5">
    <source>
        <dbReference type="ARBA" id="ARBA00035337"/>
    </source>
</evidence>
<dbReference type="Pfam" id="PF01198">
    <property type="entry name" value="Ribosomal_L31e"/>
    <property type="match status" value="1"/>
</dbReference>
<accession>A0ABD6F2V7</accession>
<evidence type="ECO:0000313" key="7">
    <source>
        <dbReference type="Proteomes" id="UP001608902"/>
    </source>
</evidence>
<dbReference type="PANTHER" id="PTHR10956">
    <property type="entry name" value="60S RIBOSOMAL PROTEIN L31"/>
    <property type="match status" value="1"/>
</dbReference>